<accession>A0A644UAI4</accession>
<protein>
    <submittedName>
        <fullName evidence="1">Uncharacterized protein</fullName>
    </submittedName>
</protein>
<reference evidence="1" key="1">
    <citation type="submission" date="2019-08" db="EMBL/GenBank/DDBJ databases">
        <authorList>
            <person name="Kucharzyk K."/>
            <person name="Murdoch R.W."/>
            <person name="Higgins S."/>
            <person name="Loffler F."/>
        </authorList>
    </citation>
    <scope>NUCLEOTIDE SEQUENCE</scope>
</reference>
<comment type="caution">
    <text evidence="1">The sequence shown here is derived from an EMBL/GenBank/DDBJ whole genome shotgun (WGS) entry which is preliminary data.</text>
</comment>
<dbReference type="AlphaFoldDB" id="A0A644UAI4"/>
<proteinExistence type="predicted"/>
<dbReference type="EMBL" id="VSSQ01000092">
    <property type="protein sequence ID" value="MPL75832.1"/>
    <property type="molecule type" value="Genomic_DNA"/>
</dbReference>
<evidence type="ECO:0000313" key="1">
    <source>
        <dbReference type="EMBL" id="MPL75832.1"/>
    </source>
</evidence>
<organism evidence="1">
    <name type="scientific">bioreactor metagenome</name>
    <dbReference type="NCBI Taxonomy" id="1076179"/>
    <lineage>
        <taxon>unclassified sequences</taxon>
        <taxon>metagenomes</taxon>
        <taxon>ecological metagenomes</taxon>
    </lineage>
</organism>
<gene>
    <name evidence="1" type="ORF">SDC9_21663</name>
</gene>
<sequence>MPENVTALEKKDVRKKTGPGKNCRFALGKGCDCTNPNGSGCLKKQKKGTCVALIE</sequence>
<name>A0A644UAI4_9ZZZZ</name>